<dbReference type="PANTHER" id="PTHR30136:SF24">
    <property type="entry name" value="HTH-TYPE TRANSCRIPTIONAL REPRESSOR ALLR"/>
    <property type="match status" value="1"/>
</dbReference>
<dbReference type="InterPro" id="IPR036390">
    <property type="entry name" value="WH_DNA-bd_sf"/>
</dbReference>
<dbReference type="Gene3D" id="3.30.450.40">
    <property type="match status" value="1"/>
</dbReference>
<feature type="domain" description="IclR-ED" evidence="5">
    <location>
        <begin position="79"/>
        <end position="258"/>
    </location>
</feature>
<comment type="caution">
    <text evidence="6">The sequence shown here is derived from an EMBL/GenBank/DDBJ whole genome shotgun (WGS) entry which is preliminary data.</text>
</comment>
<dbReference type="SUPFAM" id="SSF55781">
    <property type="entry name" value="GAF domain-like"/>
    <property type="match status" value="1"/>
</dbReference>
<protein>
    <submittedName>
        <fullName evidence="6">IclR family transcriptional regulator</fullName>
    </submittedName>
</protein>
<dbReference type="PROSITE" id="PS51077">
    <property type="entry name" value="HTH_ICLR"/>
    <property type="match status" value="1"/>
</dbReference>
<evidence type="ECO:0000259" key="4">
    <source>
        <dbReference type="PROSITE" id="PS51077"/>
    </source>
</evidence>
<dbReference type="InterPro" id="IPR014757">
    <property type="entry name" value="Tscrpt_reg_IclR_C"/>
</dbReference>
<dbReference type="RefSeq" id="WP_378401365.1">
    <property type="nucleotide sequence ID" value="NZ_JBHTCS010000002.1"/>
</dbReference>
<evidence type="ECO:0000256" key="1">
    <source>
        <dbReference type="ARBA" id="ARBA00023015"/>
    </source>
</evidence>
<name>A0ABW2RSM8_9NOCA</name>
<dbReference type="Pfam" id="PF01614">
    <property type="entry name" value="IclR_C"/>
    <property type="match status" value="1"/>
</dbReference>
<dbReference type="InterPro" id="IPR005471">
    <property type="entry name" value="Tscrpt_reg_IclR_N"/>
</dbReference>
<dbReference type="EMBL" id="JBHTCS010000002">
    <property type="protein sequence ID" value="MFC7446835.1"/>
    <property type="molecule type" value="Genomic_DNA"/>
</dbReference>
<feature type="domain" description="HTH iclR-type" evidence="4">
    <location>
        <begin position="18"/>
        <end position="78"/>
    </location>
</feature>
<proteinExistence type="predicted"/>
<sequence>MTVITEAPAPRDPREAPPSMVERMTLILDAFDGRAARLTLEEVACRARLPRSTVHRILDSLVKLNWVEHASFGYRLGRRALGIGGGDGGNAEVREAAAPLLHELHLQTGMVVHLSVLDGHEAVCLDKIGGRLAASIPSRVGGRVPAHSTASGKAMLAWLVPERVDELFGGRMNRITDQTISDLGVLHQELNRIRQRRGLAFERGESARGVACVGAAIRGHEGPVAGISLSGDARTAPIERVAPLVAEAAREITRTLFPELGGGRRAPQPAAPRQAETWSAEARARLLAVRGAGWI</sequence>
<evidence type="ECO:0000259" key="5">
    <source>
        <dbReference type="PROSITE" id="PS51078"/>
    </source>
</evidence>
<dbReference type="InterPro" id="IPR029016">
    <property type="entry name" value="GAF-like_dom_sf"/>
</dbReference>
<keyword evidence="3" id="KW-0804">Transcription</keyword>
<evidence type="ECO:0000256" key="2">
    <source>
        <dbReference type="ARBA" id="ARBA00023125"/>
    </source>
</evidence>
<evidence type="ECO:0000313" key="6">
    <source>
        <dbReference type="EMBL" id="MFC7446835.1"/>
    </source>
</evidence>
<dbReference type="Gene3D" id="1.10.10.10">
    <property type="entry name" value="Winged helix-like DNA-binding domain superfamily/Winged helix DNA-binding domain"/>
    <property type="match status" value="1"/>
</dbReference>
<dbReference type="SMART" id="SM00346">
    <property type="entry name" value="HTH_ICLR"/>
    <property type="match status" value="1"/>
</dbReference>
<accession>A0ABW2RSM8</accession>
<gene>
    <name evidence="6" type="ORF">ACFQS9_02920</name>
</gene>
<organism evidence="6 7">
    <name type="scientific">Rhodococcus daqingensis</name>
    <dbReference type="NCBI Taxonomy" id="2479363"/>
    <lineage>
        <taxon>Bacteria</taxon>
        <taxon>Bacillati</taxon>
        <taxon>Actinomycetota</taxon>
        <taxon>Actinomycetes</taxon>
        <taxon>Mycobacteriales</taxon>
        <taxon>Nocardiaceae</taxon>
        <taxon>Rhodococcus</taxon>
    </lineage>
</organism>
<dbReference type="InterPro" id="IPR036388">
    <property type="entry name" value="WH-like_DNA-bd_sf"/>
</dbReference>
<dbReference type="PROSITE" id="PS51078">
    <property type="entry name" value="ICLR_ED"/>
    <property type="match status" value="1"/>
</dbReference>
<evidence type="ECO:0000313" key="7">
    <source>
        <dbReference type="Proteomes" id="UP001596484"/>
    </source>
</evidence>
<dbReference type="InterPro" id="IPR050707">
    <property type="entry name" value="HTH_MetabolicPath_Reg"/>
</dbReference>
<keyword evidence="1" id="KW-0805">Transcription regulation</keyword>
<evidence type="ECO:0000256" key="3">
    <source>
        <dbReference type="ARBA" id="ARBA00023163"/>
    </source>
</evidence>
<keyword evidence="2" id="KW-0238">DNA-binding</keyword>
<dbReference type="SUPFAM" id="SSF46785">
    <property type="entry name" value="Winged helix' DNA-binding domain"/>
    <property type="match status" value="1"/>
</dbReference>
<reference evidence="7" key="1">
    <citation type="journal article" date="2019" name="Int. J. Syst. Evol. Microbiol.">
        <title>The Global Catalogue of Microorganisms (GCM) 10K type strain sequencing project: providing services to taxonomists for standard genome sequencing and annotation.</title>
        <authorList>
            <consortium name="The Broad Institute Genomics Platform"/>
            <consortium name="The Broad Institute Genome Sequencing Center for Infectious Disease"/>
            <person name="Wu L."/>
            <person name="Ma J."/>
        </authorList>
    </citation>
    <scope>NUCLEOTIDE SEQUENCE [LARGE SCALE GENOMIC DNA]</scope>
    <source>
        <strain evidence="7">ICMP 19430</strain>
    </source>
</reference>
<dbReference type="Pfam" id="PF09339">
    <property type="entry name" value="HTH_IclR"/>
    <property type="match status" value="1"/>
</dbReference>
<keyword evidence="7" id="KW-1185">Reference proteome</keyword>
<dbReference type="PANTHER" id="PTHR30136">
    <property type="entry name" value="HELIX-TURN-HELIX TRANSCRIPTIONAL REGULATOR, ICLR FAMILY"/>
    <property type="match status" value="1"/>
</dbReference>
<dbReference type="Proteomes" id="UP001596484">
    <property type="component" value="Unassembled WGS sequence"/>
</dbReference>